<dbReference type="PANTHER" id="PTHR36920">
    <property type="match status" value="1"/>
</dbReference>
<evidence type="ECO:0000256" key="1">
    <source>
        <dbReference type="ARBA" id="ARBA00022729"/>
    </source>
</evidence>
<dbReference type="Proteomes" id="UP000256999">
    <property type="component" value="Unassembled WGS sequence"/>
</dbReference>
<evidence type="ECO:0000313" key="4">
    <source>
        <dbReference type="EMBL" id="REL35985.1"/>
    </source>
</evidence>
<proteinExistence type="predicted"/>
<dbReference type="PANTHER" id="PTHR36920:SF1">
    <property type="entry name" value="OUTER MEMBRANE PROTEIN W"/>
    <property type="match status" value="1"/>
</dbReference>
<dbReference type="AlphaFoldDB" id="A0A3E0UIG0"/>
<feature type="domain" description="Outer membrane protein beta-barrel" evidence="3">
    <location>
        <begin position="8"/>
        <end position="214"/>
    </location>
</feature>
<dbReference type="RefSeq" id="WP_116000652.1">
    <property type="nucleotide sequence ID" value="NZ_QUOV01000001.1"/>
</dbReference>
<dbReference type="GO" id="GO:0055085">
    <property type="term" value="P:transmembrane transport"/>
    <property type="evidence" value="ECO:0007669"/>
    <property type="project" value="TreeGrafter"/>
</dbReference>
<dbReference type="EMBL" id="QUOV01000001">
    <property type="protein sequence ID" value="REL35985.1"/>
    <property type="molecule type" value="Genomic_DNA"/>
</dbReference>
<dbReference type="InterPro" id="IPR027385">
    <property type="entry name" value="Beta-barrel_OMP"/>
</dbReference>
<name>A0A3E0UIG0_9GAMM</name>
<protein>
    <submittedName>
        <fullName evidence="4">Porin family protein</fullName>
    </submittedName>
</protein>
<dbReference type="InterPro" id="IPR011250">
    <property type="entry name" value="OMP/PagP_B-barrel"/>
</dbReference>
<dbReference type="InterPro" id="IPR005618">
    <property type="entry name" value="OMPW"/>
</dbReference>
<feature type="signal peptide" evidence="2">
    <location>
        <begin position="1"/>
        <end position="21"/>
    </location>
</feature>
<evidence type="ECO:0000259" key="3">
    <source>
        <dbReference type="Pfam" id="PF13505"/>
    </source>
</evidence>
<dbReference type="Gene3D" id="2.40.160.20">
    <property type="match status" value="1"/>
</dbReference>
<gene>
    <name evidence="4" type="ORF">DXX92_11955</name>
</gene>
<feature type="chain" id="PRO_5017610438" evidence="2">
    <location>
        <begin position="22"/>
        <end position="214"/>
    </location>
</feature>
<evidence type="ECO:0000313" key="5">
    <source>
        <dbReference type="Proteomes" id="UP000256999"/>
    </source>
</evidence>
<dbReference type="OrthoDB" id="6101900at2"/>
<organism evidence="4 5">
    <name type="scientific">Thalassotalea euphylliae</name>
    <dbReference type="NCBI Taxonomy" id="1655234"/>
    <lineage>
        <taxon>Bacteria</taxon>
        <taxon>Pseudomonadati</taxon>
        <taxon>Pseudomonadota</taxon>
        <taxon>Gammaproteobacteria</taxon>
        <taxon>Alteromonadales</taxon>
        <taxon>Colwelliaceae</taxon>
        <taxon>Thalassotalea</taxon>
    </lineage>
</organism>
<accession>A0A3E0UIG0</accession>
<comment type="caution">
    <text evidence="4">The sequence shown here is derived from an EMBL/GenBank/DDBJ whole genome shotgun (WGS) entry which is preliminary data.</text>
</comment>
<dbReference type="SUPFAM" id="SSF56925">
    <property type="entry name" value="OMPA-like"/>
    <property type="match status" value="1"/>
</dbReference>
<sequence length="214" mass="23795">MNTLCKTLLAASLLLPLTSYADSWFIKPYVGLSQISDVSGDAENINNISGNSDINLDTGFNVGLSGGYYYNDSIAVEFGWEYRSNDSETNLANSFTYPDGNYASNTFYLNGLYHFAKTVNWQPYLGGGLIWVQEIDIDLEFEGNELSFSSDGDIGFQVMAGINYHLNNDWLIQLEARYSDITDIDLSGEERAIGNISGLDYQPVTLQVGLIYKF</sequence>
<reference evidence="4 5" key="1">
    <citation type="submission" date="2018-08" db="EMBL/GenBank/DDBJ databases">
        <title>Thalassotalea euphylliae genome.</title>
        <authorList>
            <person name="Summers S."/>
            <person name="Rice S.A."/>
            <person name="Freckelton M.L."/>
            <person name="Nedved B.T."/>
            <person name="Hadfield M.G."/>
        </authorList>
    </citation>
    <scope>NUCLEOTIDE SEQUENCE [LARGE SCALE GENOMIC DNA]</scope>
    <source>
        <strain evidence="4 5">H2</strain>
    </source>
</reference>
<dbReference type="Pfam" id="PF13505">
    <property type="entry name" value="OMP_b-brl"/>
    <property type="match status" value="1"/>
</dbReference>
<dbReference type="GO" id="GO:0019867">
    <property type="term" value="C:outer membrane"/>
    <property type="evidence" value="ECO:0007669"/>
    <property type="project" value="InterPro"/>
</dbReference>
<keyword evidence="1 2" id="KW-0732">Signal</keyword>
<evidence type="ECO:0000256" key="2">
    <source>
        <dbReference type="SAM" id="SignalP"/>
    </source>
</evidence>